<accession>U4LWC4</accession>
<gene>
    <name evidence="1" type="ORF">PCON_01393</name>
</gene>
<keyword evidence="2" id="KW-1185">Reference proteome</keyword>
<proteinExistence type="predicted"/>
<name>U4LWC4_PYROM</name>
<reference evidence="1 2" key="1">
    <citation type="journal article" date="2013" name="PLoS Genet.">
        <title>The genome and development-dependent transcriptomes of Pyronema confluens: a window into fungal evolution.</title>
        <authorList>
            <person name="Traeger S."/>
            <person name="Altegoer F."/>
            <person name="Freitag M."/>
            <person name="Gabaldon T."/>
            <person name="Kempken F."/>
            <person name="Kumar A."/>
            <person name="Marcet-Houben M."/>
            <person name="Poggeler S."/>
            <person name="Stajich J.E."/>
            <person name="Nowrousian M."/>
        </authorList>
    </citation>
    <scope>NUCLEOTIDE SEQUENCE [LARGE SCALE GENOMIC DNA]</scope>
    <source>
        <strain evidence="2">CBS 100304</strain>
        <tissue evidence="1">Vegetative mycelium</tissue>
    </source>
</reference>
<dbReference type="Proteomes" id="UP000018144">
    <property type="component" value="Unassembled WGS sequence"/>
</dbReference>
<organism evidence="1 2">
    <name type="scientific">Pyronema omphalodes (strain CBS 100304)</name>
    <name type="common">Pyronema confluens</name>
    <dbReference type="NCBI Taxonomy" id="1076935"/>
    <lineage>
        <taxon>Eukaryota</taxon>
        <taxon>Fungi</taxon>
        <taxon>Dikarya</taxon>
        <taxon>Ascomycota</taxon>
        <taxon>Pezizomycotina</taxon>
        <taxon>Pezizomycetes</taxon>
        <taxon>Pezizales</taxon>
        <taxon>Pyronemataceae</taxon>
        <taxon>Pyronema</taxon>
    </lineage>
</organism>
<sequence>MFLFGSLLNGCVNRSVFFIDLWHYFCFSLSP</sequence>
<dbReference type="EMBL" id="HF936132">
    <property type="protein sequence ID" value="CCX33551.1"/>
    <property type="molecule type" value="Genomic_DNA"/>
</dbReference>
<dbReference type="AlphaFoldDB" id="U4LWC4"/>
<protein>
    <submittedName>
        <fullName evidence="1">Uncharacterized protein</fullName>
    </submittedName>
</protein>
<evidence type="ECO:0000313" key="2">
    <source>
        <dbReference type="Proteomes" id="UP000018144"/>
    </source>
</evidence>
<evidence type="ECO:0000313" key="1">
    <source>
        <dbReference type="EMBL" id="CCX33551.1"/>
    </source>
</evidence>